<gene>
    <name evidence="4" type="ORF">GQ588_09280</name>
</gene>
<evidence type="ECO:0000313" key="5">
    <source>
        <dbReference type="Proteomes" id="UP000430508"/>
    </source>
</evidence>
<dbReference type="Pfam" id="PF12706">
    <property type="entry name" value="Lactamase_B_2"/>
    <property type="match status" value="1"/>
</dbReference>
<evidence type="ECO:0000256" key="1">
    <source>
        <dbReference type="ARBA" id="ARBA00022801"/>
    </source>
</evidence>
<evidence type="ECO:0000313" key="4">
    <source>
        <dbReference type="EMBL" id="QHA00812.1"/>
    </source>
</evidence>
<dbReference type="SUPFAM" id="SSF56281">
    <property type="entry name" value="Metallo-hydrolase/oxidoreductase"/>
    <property type="match status" value="1"/>
</dbReference>
<evidence type="ECO:0000256" key="2">
    <source>
        <dbReference type="HAMAP-Rule" id="MF_00457"/>
    </source>
</evidence>
<dbReference type="RefSeq" id="WP_019226482.1">
    <property type="nucleotide sequence ID" value="NZ_CP046996.1"/>
</dbReference>
<reference evidence="4 5" key="1">
    <citation type="submission" date="2019-12" db="EMBL/GenBank/DDBJ databases">
        <title>Sequence classification of anaerobic respiratory reductive dehalogenases: First we see many, then we see few.</title>
        <authorList>
            <person name="Molenda O."/>
            <person name="Puentes Jacome L.A."/>
            <person name="Cao X."/>
            <person name="Nesbo C.L."/>
            <person name="Tang S."/>
            <person name="Morson N."/>
            <person name="Patron J."/>
            <person name="Lomheim L."/>
            <person name="Wishart D.S."/>
            <person name="Edwards E.A."/>
        </authorList>
    </citation>
    <scope>NUCLEOTIDE SEQUENCE [LARGE SCALE GENOMIC DNA]</scope>
    <source>
        <strain evidence="4 5">12DCA</strain>
    </source>
</reference>
<accession>A0A857DJY8</accession>
<dbReference type="InterPro" id="IPR050114">
    <property type="entry name" value="UPF0173_UPF0282_UlaG_hydrolase"/>
</dbReference>
<dbReference type="PANTHER" id="PTHR43546">
    <property type="entry name" value="UPF0173 METAL-DEPENDENT HYDROLASE MJ1163-RELATED"/>
    <property type="match status" value="1"/>
</dbReference>
<feature type="domain" description="Metallo-beta-lactamase" evidence="3">
    <location>
        <begin position="7"/>
        <end position="193"/>
    </location>
</feature>
<organism evidence="4 5">
    <name type="scientific">Dehalobacter restrictus</name>
    <dbReference type="NCBI Taxonomy" id="55583"/>
    <lineage>
        <taxon>Bacteria</taxon>
        <taxon>Bacillati</taxon>
        <taxon>Bacillota</taxon>
        <taxon>Clostridia</taxon>
        <taxon>Eubacteriales</taxon>
        <taxon>Desulfitobacteriaceae</taxon>
        <taxon>Dehalobacter</taxon>
    </lineage>
</organism>
<dbReference type="InterPro" id="IPR001279">
    <property type="entry name" value="Metallo-B-lactamas"/>
</dbReference>
<dbReference type="Gene3D" id="3.60.15.10">
    <property type="entry name" value="Ribonuclease Z/Hydroxyacylglutathione hydrolase-like"/>
    <property type="match status" value="1"/>
</dbReference>
<dbReference type="SMART" id="SM00849">
    <property type="entry name" value="Lactamase_B"/>
    <property type="match status" value="1"/>
</dbReference>
<keyword evidence="1 2" id="KW-0378">Hydrolase</keyword>
<protein>
    <recommendedName>
        <fullName evidence="2">UPF0173 metal-dependent hydrolase GQ588_09280</fullName>
    </recommendedName>
</protein>
<dbReference type="GO" id="GO:0016787">
    <property type="term" value="F:hydrolase activity"/>
    <property type="evidence" value="ECO:0007669"/>
    <property type="project" value="UniProtKB-UniRule"/>
</dbReference>
<name>A0A857DJY8_9FIRM</name>
<proteinExistence type="inferred from homology"/>
<dbReference type="InterPro" id="IPR022877">
    <property type="entry name" value="UPF0173"/>
</dbReference>
<comment type="similarity">
    <text evidence="2">Belongs to the UPF0173 family.</text>
</comment>
<evidence type="ECO:0000259" key="3">
    <source>
        <dbReference type="SMART" id="SM00849"/>
    </source>
</evidence>
<dbReference type="PANTHER" id="PTHR43546:SF3">
    <property type="entry name" value="UPF0173 METAL-DEPENDENT HYDROLASE MJ1163"/>
    <property type="match status" value="1"/>
</dbReference>
<dbReference type="NCBIfam" id="NF001911">
    <property type="entry name" value="PRK00685.1"/>
    <property type="match status" value="1"/>
</dbReference>
<dbReference type="AlphaFoldDB" id="A0A857DJY8"/>
<dbReference type="HAMAP" id="MF_00457">
    <property type="entry name" value="UPF0173"/>
    <property type="match status" value="1"/>
</dbReference>
<dbReference type="EMBL" id="CP046996">
    <property type="protein sequence ID" value="QHA00812.1"/>
    <property type="molecule type" value="Genomic_DNA"/>
</dbReference>
<dbReference type="Proteomes" id="UP000430508">
    <property type="component" value="Chromosome"/>
</dbReference>
<dbReference type="InterPro" id="IPR036866">
    <property type="entry name" value="RibonucZ/Hydroxyglut_hydro"/>
</dbReference>
<sequence length="231" mass="25207">MNIIFHGHACFEIQSDAGRLMIDPYLRKNPKAKVKPADFKALDAILVTHGHSDHLGDAVELARLTGAVLISNFELCRYAETFGVRIHPMHIGGKHVFPFGTVKLTQAIHGSGIEQADGTCLYGGLACGFLLQLEGKRLYHAGDTGLFGDMKLIGSLTEIDLAMLPIGDNFVMGPEDAAEAAQMLQAKVVVPMHYNTFEEEQQDAKAFLALLSRKAPESKGMILEPGQYMKL</sequence>